<gene>
    <name evidence="1" type="ORF">O204_05885</name>
</gene>
<protein>
    <submittedName>
        <fullName evidence="1">Uncharacterized protein</fullName>
    </submittedName>
</protein>
<accession>A0A1I0XR44</accession>
<evidence type="ECO:0000313" key="2">
    <source>
        <dbReference type="Proteomes" id="UP000016504"/>
    </source>
</evidence>
<organism evidence="1 2">
    <name type="scientific">Pseudomonas simiae</name>
    <dbReference type="NCBI Taxonomy" id="321846"/>
    <lineage>
        <taxon>Bacteria</taxon>
        <taxon>Pseudomonadati</taxon>
        <taxon>Pseudomonadota</taxon>
        <taxon>Gammaproteobacteria</taxon>
        <taxon>Pseudomonadales</taxon>
        <taxon>Pseudomonadaceae</taxon>
        <taxon>Pseudomonas</taxon>
    </lineage>
</organism>
<reference evidence="1 2" key="1">
    <citation type="submission" date="2013-08" db="EMBL/GenBank/DDBJ databases">
        <title>Biodegradation of aromatic compounds in biofilm forming Pseudomonas isolated from sewage sludge.</title>
        <authorList>
            <person name="Qureshi A."/>
            <person name="Ghosh S."/>
            <person name="Khardenavis A.A."/>
            <person name="Kapley A."/>
            <person name="Purohit H.J."/>
        </authorList>
    </citation>
    <scope>NUCLEOTIDE SEQUENCE [LARGE SCALE GENOMIC DNA]</scope>
    <source>
        <strain evidence="1 2">EGD-AQ6</strain>
    </source>
</reference>
<proteinExistence type="predicted"/>
<dbReference type="PATRIC" id="fig|1390371.3.peg.3690"/>
<evidence type="ECO:0000313" key="1">
    <source>
        <dbReference type="EMBL" id="ERH56550.1"/>
    </source>
</evidence>
<comment type="caution">
    <text evidence="1">The sequence shown here is derived from an EMBL/GenBank/DDBJ whole genome shotgun (WGS) entry which is preliminary data.</text>
</comment>
<dbReference type="RefSeq" id="WP_021492539.1">
    <property type="nucleotide sequence ID" value="NZ_AVQG01000023.1"/>
</dbReference>
<sequence>MYPAKGSPRNLYTAANLKIPPQRTKTPKVLVTETAAGLRG</sequence>
<accession>U1SXE8</accession>
<name>U1SXE8_9PSED</name>
<dbReference type="Proteomes" id="UP000016504">
    <property type="component" value="Unassembled WGS sequence"/>
</dbReference>
<dbReference type="EMBL" id="AVQG01000023">
    <property type="protein sequence ID" value="ERH56550.1"/>
    <property type="molecule type" value="Genomic_DNA"/>
</dbReference>
<dbReference type="AlphaFoldDB" id="U1SXE8"/>